<gene>
    <name evidence="2" type="ORF">CPELLU_LOCUS280</name>
</gene>
<proteinExistence type="predicted"/>
<evidence type="ECO:0000256" key="1">
    <source>
        <dbReference type="SAM" id="MobiDB-lite"/>
    </source>
</evidence>
<dbReference type="EMBL" id="CAJVQA010000064">
    <property type="protein sequence ID" value="CAG8453719.1"/>
    <property type="molecule type" value="Genomic_DNA"/>
</dbReference>
<dbReference type="InterPro" id="IPR012337">
    <property type="entry name" value="RNaseH-like_sf"/>
</dbReference>
<sequence length="378" mass="43549">METNESNLRKRNINLEEEIEDSSESEEEYMTSSSNLESVTKNKKSRQFSEIWSYYIKGAEKSHGHYEATCYYCLPKKFWARGKPAKLEAHLANECSNCPEHISQYWRDKVAERSSNYTRKKNVLPSPAQPSITSHFSSNHLLPKATEIVRINCAIDKEIDKADYLTLEAITNQEIVSLISNEDFFITCRLVRSIWQPIKEIIYALEANEATLADCFAYLIGLAVAIERLSEMNTFKTSAINIFNRRYEEFLHPLYLLAYYIHPQYRGKGLKDNGFRKAALTSLELWQNLGHTRLEGTDIPKIWWGYEEDQISVNDETSLDNITSNYSTTLLIEEIIDLGIENLESSVVEMAHTVLAADLDYDPCDVLNNFLECEKQSK</sequence>
<keyword evidence="3" id="KW-1185">Reference proteome</keyword>
<accession>A0A9N8VLM3</accession>
<feature type="compositionally biased region" description="Acidic residues" evidence="1">
    <location>
        <begin position="15"/>
        <end position="29"/>
    </location>
</feature>
<dbReference type="Proteomes" id="UP000789759">
    <property type="component" value="Unassembled WGS sequence"/>
</dbReference>
<organism evidence="2 3">
    <name type="scientific">Cetraspora pellucida</name>
    <dbReference type="NCBI Taxonomy" id="1433469"/>
    <lineage>
        <taxon>Eukaryota</taxon>
        <taxon>Fungi</taxon>
        <taxon>Fungi incertae sedis</taxon>
        <taxon>Mucoromycota</taxon>
        <taxon>Glomeromycotina</taxon>
        <taxon>Glomeromycetes</taxon>
        <taxon>Diversisporales</taxon>
        <taxon>Gigasporaceae</taxon>
        <taxon>Cetraspora</taxon>
    </lineage>
</organism>
<dbReference type="AlphaFoldDB" id="A0A9N8VLM3"/>
<dbReference type="SUPFAM" id="SSF53098">
    <property type="entry name" value="Ribonuclease H-like"/>
    <property type="match status" value="1"/>
</dbReference>
<reference evidence="2" key="1">
    <citation type="submission" date="2021-06" db="EMBL/GenBank/DDBJ databases">
        <authorList>
            <person name="Kallberg Y."/>
            <person name="Tangrot J."/>
            <person name="Rosling A."/>
        </authorList>
    </citation>
    <scope>NUCLEOTIDE SEQUENCE</scope>
    <source>
        <strain evidence="2">FL966</strain>
    </source>
</reference>
<evidence type="ECO:0000313" key="3">
    <source>
        <dbReference type="Proteomes" id="UP000789759"/>
    </source>
</evidence>
<comment type="caution">
    <text evidence="2">The sequence shown here is derived from an EMBL/GenBank/DDBJ whole genome shotgun (WGS) entry which is preliminary data.</text>
</comment>
<dbReference type="OrthoDB" id="2425836at2759"/>
<protein>
    <submittedName>
        <fullName evidence="2">6330_t:CDS:1</fullName>
    </submittedName>
</protein>
<feature type="region of interest" description="Disordered" evidence="1">
    <location>
        <begin position="1"/>
        <end position="35"/>
    </location>
</feature>
<evidence type="ECO:0000313" key="2">
    <source>
        <dbReference type="EMBL" id="CAG8453719.1"/>
    </source>
</evidence>
<name>A0A9N8VLM3_9GLOM</name>